<evidence type="ECO:0000313" key="1">
    <source>
        <dbReference type="EMBL" id="KAH6617442.1"/>
    </source>
</evidence>
<gene>
    <name evidence="1" type="ORF">F5144DRAFT_660719</name>
</gene>
<proteinExistence type="predicted"/>
<keyword evidence="2" id="KW-1185">Reference proteome</keyword>
<sequence length="828" mass="88812">MSTRQLKAEAAALKEELEELAATHGQHRPNKRRRKTGGPENTAPQSLLTDLNDTMLLLTFLSKVKQGIVKLQGSPHSRNSITNGCFKHLLEYRNLQNDTGEGLENALEHTAKAADSCATDKSSIQFICRFVSPLVQHLRRRRDANFETDHLDSEKEKRKAETAAVMICKIVNGLKTHKGVEALVVLNALVEVQFKASTIRDMSQERQDAFVSSAINELASVDLSVPSHTRLFHPAVLVYWALTAMKLDFATVCGLIELEEFSAVDPLSELDALAKGWLSSEIPFAMMMPLSECRKLVQADNNPQRARDDEKSPPRVDAHQRSFPRSPVQSRPCLLANVAGRDPTPGPHHPQSPGVDRAGDVPATAAPALHNSPVVPVDSESGAADASLDSTQSPGQVFVGYQAGVPRAGHVSSTATLDNSAGGRSGYVDPAGLQDRPPLSMAYISSLGTGVMVGGSSMGMTCIREQDTGAAPNSMGNNQWSTVAALTVMIARDVFERPRAEPEEPLEEDRLWGAPIRETLANALRAMAGGLLETCAGATLSVKRSRAAGSSGSRSARVLPANGGDGGAGMVLLRAARLVVRSATALSESLLEGPSEANLGGTLAETGFVHQYGASLASFWAAVAQFDDVEGLDIEGGDLNEDADEDDKRPYSPGSDSSHPHKRVRTQVVNPVYRNSTTMRVGSSSPSREGGSLQASQGSDPGYVSQGRAAANVPEHATVRIASAFLRHLLQSCPPQHETQHYKPTNLVEVSDGSRRFVGKTAYDIAIGATADRELVLHRLRNGRYNLTGHRPALLGAKKRFAVIKDGRPAFTDQFLGQMIFALAVPSQ</sequence>
<reference evidence="1 2" key="1">
    <citation type="journal article" date="2021" name="Nat. Commun.">
        <title>Genetic determinants of endophytism in the Arabidopsis root mycobiome.</title>
        <authorList>
            <person name="Mesny F."/>
            <person name="Miyauchi S."/>
            <person name="Thiergart T."/>
            <person name="Pickel B."/>
            <person name="Atanasova L."/>
            <person name="Karlsson M."/>
            <person name="Huettel B."/>
            <person name="Barry K.W."/>
            <person name="Haridas S."/>
            <person name="Chen C."/>
            <person name="Bauer D."/>
            <person name="Andreopoulos W."/>
            <person name="Pangilinan J."/>
            <person name="LaButti K."/>
            <person name="Riley R."/>
            <person name="Lipzen A."/>
            <person name="Clum A."/>
            <person name="Drula E."/>
            <person name="Henrissat B."/>
            <person name="Kohler A."/>
            <person name="Grigoriev I.V."/>
            <person name="Martin F.M."/>
            <person name="Hacquard S."/>
        </authorList>
    </citation>
    <scope>NUCLEOTIDE SEQUENCE [LARGE SCALE GENOMIC DNA]</scope>
    <source>
        <strain evidence="1 2">MPI-SDFR-AT-0079</strain>
    </source>
</reference>
<protein>
    <submittedName>
        <fullName evidence="1">Uncharacterized protein</fullName>
    </submittedName>
</protein>
<dbReference type="Proteomes" id="UP000724584">
    <property type="component" value="Unassembled WGS sequence"/>
</dbReference>
<name>A0ACB7NXK0_9PEZI</name>
<accession>A0ACB7NXK0</accession>
<comment type="caution">
    <text evidence="1">The sequence shown here is derived from an EMBL/GenBank/DDBJ whole genome shotgun (WGS) entry which is preliminary data.</text>
</comment>
<dbReference type="EMBL" id="JAGIZQ010000007">
    <property type="protein sequence ID" value="KAH6617442.1"/>
    <property type="molecule type" value="Genomic_DNA"/>
</dbReference>
<organism evidence="1 2">
    <name type="scientific">Chaetomium tenue</name>
    <dbReference type="NCBI Taxonomy" id="1854479"/>
    <lineage>
        <taxon>Eukaryota</taxon>
        <taxon>Fungi</taxon>
        <taxon>Dikarya</taxon>
        <taxon>Ascomycota</taxon>
        <taxon>Pezizomycotina</taxon>
        <taxon>Sordariomycetes</taxon>
        <taxon>Sordariomycetidae</taxon>
        <taxon>Sordariales</taxon>
        <taxon>Chaetomiaceae</taxon>
        <taxon>Chaetomium</taxon>
    </lineage>
</organism>
<evidence type="ECO:0000313" key="2">
    <source>
        <dbReference type="Proteomes" id="UP000724584"/>
    </source>
</evidence>